<dbReference type="InterPro" id="IPR010828">
    <property type="entry name" value="Atf2/Sli1-like"/>
</dbReference>
<dbReference type="OrthoDB" id="2150604at2759"/>
<evidence type="ECO:0000313" key="2">
    <source>
        <dbReference type="Proteomes" id="UP000191144"/>
    </source>
</evidence>
<proteinExistence type="predicted"/>
<dbReference type="PANTHER" id="PTHR28037">
    <property type="entry name" value="ALCOHOL O-ACETYLTRANSFERASE 1-RELATED"/>
    <property type="match status" value="1"/>
</dbReference>
<dbReference type="SUPFAM" id="SSF52777">
    <property type="entry name" value="CoA-dependent acyltransferases"/>
    <property type="match status" value="1"/>
</dbReference>
<dbReference type="EMBL" id="LT598482">
    <property type="protein sequence ID" value="SCU85996.1"/>
    <property type="molecule type" value="Genomic_DNA"/>
</dbReference>
<sequence>MESLSGLEEYYYYRSGLSYHSCFYVAIRLKKSPTNDELEGAIKATISKYPQLYSNAFEEHGTVTLRSLSNQITVLDVLETVDFESMSEDFNNYVFRNQNFPFGVEKPLWKILALKDRRTLVFCTDHLIADGMSTVSFWKSMMTNLNNPAHSGPLDGVVYRPSAQKFEVPQHLYDSIKYSFAGIFLCVCIRFMVLLTYLKVDLLWKVLAPELTDEDLKFKKYHFPQGLLTSAGAIRNDNLQLNLNIPSSKLKLLLKKCKSHKVSLTSLITAVIAHSLQTVPASQVEGSCIKITIPMSTRESLQKITGASPAMMEFGNFIKGGEFFRDLLKLTQLWETAASLNSELVSQKNDDDALQKIKLLSLVDVKKYVLAKVEARYPASTFEVTNLGYQSFDCGEDDKYIVEDAFFNEPQGINDVFTCSTVATPKGGLNCWFSYPKDICADFQPAIEYIQRVLYGLCE</sequence>
<dbReference type="Proteomes" id="UP000191144">
    <property type="component" value="Chromosome D"/>
</dbReference>
<dbReference type="PANTHER" id="PTHR28037:SF1">
    <property type="entry name" value="ALCOHOL O-ACETYLTRANSFERASE 1-RELATED"/>
    <property type="match status" value="1"/>
</dbReference>
<dbReference type="GO" id="GO:0008080">
    <property type="term" value="F:N-acetyltransferase activity"/>
    <property type="evidence" value="ECO:0007669"/>
    <property type="project" value="TreeGrafter"/>
</dbReference>
<evidence type="ECO:0000313" key="1">
    <source>
        <dbReference type="EMBL" id="SCU85996.1"/>
    </source>
</evidence>
<reference evidence="2" key="1">
    <citation type="submission" date="2016-03" db="EMBL/GenBank/DDBJ databases">
        <authorList>
            <person name="Devillers Hugo."/>
        </authorList>
    </citation>
    <scope>NUCLEOTIDE SEQUENCE [LARGE SCALE GENOMIC DNA]</scope>
</reference>
<accession>A0A1G4J7W9</accession>
<dbReference type="Gene3D" id="3.30.559.10">
    <property type="entry name" value="Chloramphenicol acetyltransferase-like domain"/>
    <property type="match status" value="1"/>
</dbReference>
<organism evidence="1 2">
    <name type="scientific">Lachancea meyersii CBS 8951</name>
    <dbReference type="NCBI Taxonomy" id="1266667"/>
    <lineage>
        <taxon>Eukaryota</taxon>
        <taxon>Fungi</taxon>
        <taxon>Dikarya</taxon>
        <taxon>Ascomycota</taxon>
        <taxon>Saccharomycotina</taxon>
        <taxon>Saccharomycetes</taxon>
        <taxon>Saccharomycetales</taxon>
        <taxon>Saccharomycetaceae</taxon>
        <taxon>Lachancea</taxon>
    </lineage>
</organism>
<dbReference type="InterPro" id="IPR052058">
    <property type="entry name" value="Alcohol_O-acetyltransferase"/>
</dbReference>
<dbReference type="AlphaFoldDB" id="A0A1G4J7W9"/>
<protein>
    <submittedName>
        <fullName evidence="1">LAME_0D04016g1_1</fullName>
    </submittedName>
</protein>
<dbReference type="InterPro" id="IPR023213">
    <property type="entry name" value="CAT-like_dom_sf"/>
</dbReference>
<keyword evidence="2" id="KW-1185">Reference proteome</keyword>
<name>A0A1G4J7W9_9SACH</name>
<dbReference type="Pfam" id="PF07247">
    <property type="entry name" value="AATase"/>
    <property type="match status" value="2"/>
</dbReference>
<gene>
    <name evidence="1" type="ORF">LAME_0D04016G</name>
</gene>